<organism evidence="5 6">
    <name type="scientific">Parasponia andersonii</name>
    <name type="common">Sponia andersonii</name>
    <dbReference type="NCBI Taxonomy" id="3476"/>
    <lineage>
        <taxon>Eukaryota</taxon>
        <taxon>Viridiplantae</taxon>
        <taxon>Streptophyta</taxon>
        <taxon>Embryophyta</taxon>
        <taxon>Tracheophyta</taxon>
        <taxon>Spermatophyta</taxon>
        <taxon>Magnoliopsida</taxon>
        <taxon>eudicotyledons</taxon>
        <taxon>Gunneridae</taxon>
        <taxon>Pentapetalae</taxon>
        <taxon>rosids</taxon>
        <taxon>fabids</taxon>
        <taxon>Rosales</taxon>
        <taxon>Cannabaceae</taxon>
        <taxon>Parasponia</taxon>
    </lineage>
</organism>
<gene>
    <name evidence="5" type="ORF">PanWU01x14_075740</name>
</gene>
<dbReference type="Proteomes" id="UP000237105">
    <property type="component" value="Unassembled WGS sequence"/>
</dbReference>
<feature type="region of interest" description="Disordered" evidence="2">
    <location>
        <begin position="48"/>
        <end position="141"/>
    </location>
</feature>
<dbReference type="InterPro" id="IPR021480">
    <property type="entry name" value="Zinc_ribbon_12"/>
</dbReference>
<proteinExistence type="predicted"/>
<feature type="region of interest" description="Disordered" evidence="2">
    <location>
        <begin position="515"/>
        <end position="559"/>
    </location>
</feature>
<dbReference type="Pfam" id="PF22910">
    <property type="entry name" value="EDR4-like_1st"/>
    <property type="match status" value="1"/>
</dbReference>
<evidence type="ECO:0000313" key="6">
    <source>
        <dbReference type="Proteomes" id="UP000237105"/>
    </source>
</evidence>
<accession>A0A2P5DCX8</accession>
<feature type="region of interest" description="Disordered" evidence="2">
    <location>
        <begin position="900"/>
        <end position="954"/>
    </location>
</feature>
<dbReference type="Pfam" id="PF11331">
    <property type="entry name" value="Zn_ribbon_12"/>
    <property type="match status" value="1"/>
</dbReference>
<name>A0A2P5DCX8_PARAD</name>
<evidence type="ECO:0000259" key="4">
    <source>
        <dbReference type="Pfam" id="PF22910"/>
    </source>
</evidence>
<feature type="region of interest" description="Disordered" evidence="2">
    <location>
        <begin position="396"/>
        <end position="450"/>
    </location>
</feature>
<feature type="compositionally biased region" description="Polar residues" evidence="2">
    <location>
        <begin position="718"/>
        <end position="729"/>
    </location>
</feature>
<sequence>MASELTTKVRLVRCPKCRLVLPELPEFNIYKCGGCGATLQAKNRAARSTGSGLNDADAAPENRKDNVHEDKEEPTSSNKDVIPGSGECSSCQINERDQRNSEDFDGEQLGDLNVPSEIPNNGIHHSESSDCDVEGSEASNEVFSPTEFVDNKNEEFALNENDVLADNENEVCACGNEELTHKEKDLADSEQEEEIAHNEIEECKANGNEELAHSDIEVFAHDEEEIAPNEIEECEVNGNEESDIEEFAHNEEEIAHNKIEKCEVHGNEELAHSDIAEFAHTDSEQFACSENEEFSRKESEAHKENEEFSQEFAQIENEEFTQEVACNGNEECTQASCNENEELSEKKNDEFAQNQNEKFVCEENESLAPARADLEVRVDDESFPLAEENIVHTSNKIGSDSNVRSSKAVNSVATMGKGSSPTSHMSRSIAPDTRISSPSGQLKQPRETVHQGFGHLRSEELIHSSELSGTLGEMSKSPTRSSHAYDGSISSYDGMDDKFLHRHLHSFENTYKAARSLHSEERTRREKKPARTMISGDPEMQHQARPSWSDKKKHSTNNSRWDRDEFLEPARHERTVRNWRLERPEHQQLSSAFHRMSSRASYENRRPSSQLHDEFHRHSSFQSYDRFEDPEQVKMRLLTMFLELQDRVNNNYSLHDKENDRTSGCSSKERYIPRYHNYEPLMEEHFHPSNYPRYSGRYGAASNRSHRRRFKKIPISGDATSSSSHQYDPSRSHCCPPNWQRSAQLPPPSHYNTSGQCRIHPGHNYCTCYGSCPSSPQRSVGSEYPPWGREIQSDDQRRRSLDMANYWREKHHSAKRHFRPIAGGAPFMVCYNCFKLLQLPADFLLFKKKCHRLRCGACLEVLKFSLQKGSHIVRYEVNVDPPPPSEAEDYGDDIDRRNVASTSQTPHADPVSCSDDYGLSYRKSGSTEGDPASSTPFHTTRGSTVDKRMSQDSFDLTRDRKEFIRAQAQGKNKSLYEFSGPAPNIPKPPNLSSEIEELPPRSTSPLHRLMGYSSPSEVIFGSDPSGRGASTSYSMPKEKRDKN</sequence>
<evidence type="ECO:0000256" key="1">
    <source>
        <dbReference type="SAM" id="Coils"/>
    </source>
</evidence>
<comment type="caution">
    <text evidence="5">The sequence shown here is derived from an EMBL/GenBank/DDBJ whole genome shotgun (WGS) entry which is preliminary data.</text>
</comment>
<evidence type="ECO:0000256" key="2">
    <source>
        <dbReference type="SAM" id="MobiDB-lite"/>
    </source>
</evidence>
<dbReference type="InterPro" id="IPR055126">
    <property type="entry name" value="EDR4-like_N"/>
</dbReference>
<dbReference type="InterPro" id="IPR040244">
    <property type="entry name" value="EDR4-like"/>
</dbReference>
<reference evidence="6" key="1">
    <citation type="submission" date="2016-06" db="EMBL/GenBank/DDBJ databases">
        <title>Parallel loss of symbiosis genes in relatives of nitrogen-fixing non-legume Parasponia.</title>
        <authorList>
            <person name="Van Velzen R."/>
            <person name="Holmer R."/>
            <person name="Bu F."/>
            <person name="Rutten L."/>
            <person name="Van Zeijl A."/>
            <person name="Liu W."/>
            <person name="Santuari L."/>
            <person name="Cao Q."/>
            <person name="Sharma T."/>
            <person name="Shen D."/>
            <person name="Roswanjaya Y."/>
            <person name="Wardhani T."/>
            <person name="Kalhor M.S."/>
            <person name="Jansen J."/>
            <person name="Van den Hoogen J."/>
            <person name="Gungor B."/>
            <person name="Hartog M."/>
            <person name="Hontelez J."/>
            <person name="Verver J."/>
            <person name="Yang W.-C."/>
            <person name="Schijlen E."/>
            <person name="Repin R."/>
            <person name="Schilthuizen M."/>
            <person name="Schranz E."/>
            <person name="Heidstra R."/>
            <person name="Miyata K."/>
            <person name="Fedorova E."/>
            <person name="Kohlen W."/>
            <person name="Bisseling T."/>
            <person name="Smit S."/>
            <person name="Geurts R."/>
        </authorList>
    </citation>
    <scope>NUCLEOTIDE SEQUENCE [LARGE SCALE GENOMIC DNA]</scope>
    <source>
        <strain evidence="6">cv. WU1-14</strain>
    </source>
</reference>
<feature type="coiled-coil region" evidence="1">
    <location>
        <begin position="291"/>
        <end position="318"/>
    </location>
</feature>
<keyword evidence="1" id="KW-0175">Coiled coil</keyword>
<dbReference type="PANTHER" id="PTHR31105:SF38">
    <property type="entry name" value="PROTEIN ENHANCED DISEASE RESISTANCE 4"/>
    <property type="match status" value="1"/>
</dbReference>
<feature type="domain" description="Probable zinc-ribbon" evidence="3">
    <location>
        <begin position="822"/>
        <end position="866"/>
    </location>
</feature>
<feature type="compositionally biased region" description="Polar residues" evidence="2">
    <location>
        <begin position="923"/>
        <end position="943"/>
    </location>
</feature>
<dbReference type="AlphaFoldDB" id="A0A2P5DCX8"/>
<evidence type="ECO:0000259" key="3">
    <source>
        <dbReference type="Pfam" id="PF11331"/>
    </source>
</evidence>
<keyword evidence="6" id="KW-1185">Reference proteome</keyword>
<feature type="compositionally biased region" description="Basic and acidic residues" evidence="2">
    <location>
        <begin position="60"/>
        <end position="74"/>
    </location>
</feature>
<dbReference type="PANTHER" id="PTHR31105">
    <property type="entry name" value="EXTRA-LARGE G-PROTEIN-LIKE"/>
    <property type="match status" value="1"/>
</dbReference>
<feature type="region of interest" description="Disordered" evidence="2">
    <location>
        <begin position="697"/>
        <end position="733"/>
    </location>
</feature>
<evidence type="ECO:0000313" key="5">
    <source>
        <dbReference type="EMBL" id="PON71135.1"/>
    </source>
</evidence>
<protein>
    <submittedName>
        <fullName evidence="5">Putative zinc-ribbon domain</fullName>
    </submittedName>
</protein>
<feature type="compositionally biased region" description="Basic and acidic residues" evidence="2">
    <location>
        <begin position="944"/>
        <end position="954"/>
    </location>
</feature>
<feature type="region of interest" description="Disordered" evidence="2">
    <location>
        <begin position="975"/>
        <end position="1043"/>
    </location>
</feature>
<dbReference type="OrthoDB" id="1930285at2759"/>
<dbReference type="EMBL" id="JXTB01000046">
    <property type="protein sequence ID" value="PON71135.1"/>
    <property type="molecule type" value="Genomic_DNA"/>
</dbReference>
<feature type="compositionally biased region" description="Polar residues" evidence="2">
    <location>
        <begin position="396"/>
        <end position="426"/>
    </location>
</feature>
<dbReference type="GO" id="GO:1900150">
    <property type="term" value="P:regulation of defense response to fungus"/>
    <property type="evidence" value="ECO:0007669"/>
    <property type="project" value="InterPro"/>
</dbReference>
<feature type="domain" description="Enhanced disease resistance 4-like N-terminal" evidence="4">
    <location>
        <begin position="8"/>
        <end position="41"/>
    </location>
</feature>